<feature type="transmembrane region" description="Helical" evidence="2">
    <location>
        <begin position="82"/>
        <end position="100"/>
    </location>
</feature>
<feature type="region of interest" description="Disordered" evidence="1">
    <location>
        <begin position="52"/>
        <end position="76"/>
    </location>
</feature>
<gene>
    <name evidence="4" type="ORF">GCM10009663_06540</name>
</gene>
<evidence type="ECO:0000313" key="4">
    <source>
        <dbReference type="EMBL" id="GAA1070555.1"/>
    </source>
</evidence>
<evidence type="ECO:0000256" key="1">
    <source>
        <dbReference type="SAM" id="MobiDB-lite"/>
    </source>
</evidence>
<comment type="caution">
    <text evidence="4">The sequence shown here is derived from an EMBL/GenBank/DDBJ whole genome shotgun (WGS) entry which is preliminary data.</text>
</comment>
<feature type="region of interest" description="Disordered" evidence="1">
    <location>
        <begin position="240"/>
        <end position="259"/>
    </location>
</feature>
<organism evidence="4 5">
    <name type="scientific">Kitasatospora arboriphila</name>
    <dbReference type="NCBI Taxonomy" id="258052"/>
    <lineage>
        <taxon>Bacteria</taxon>
        <taxon>Bacillati</taxon>
        <taxon>Actinomycetota</taxon>
        <taxon>Actinomycetes</taxon>
        <taxon>Kitasatosporales</taxon>
        <taxon>Streptomycetaceae</taxon>
        <taxon>Kitasatospora</taxon>
    </lineage>
</organism>
<evidence type="ECO:0000256" key="2">
    <source>
        <dbReference type="SAM" id="Phobius"/>
    </source>
</evidence>
<keyword evidence="2" id="KW-1133">Transmembrane helix</keyword>
<protein>
    <recommendedName>
        <fullName evidence="3">DUF6286 domain-containing protein</fullName>
    </recommendedName>
</protein>
<keyword evidence="5" id="KW-1185">Reference proteome</keyword>
<dbReference type="EMBL" id="BAAALD010000004">
    <property type="protein sequence ID" value="GAA1070555.1"/>
    <property type="molecule type" value="Genomic_DNA"/>
</dbReference>
<evidence type="ECO:0000259" key="3">
    <source>
        <dbReference type="Pfam" id="PF19803"/>
    </source>
</evidence>
<dbReference type="Pfam" id="PF19803">
    <property type="entry name" value="DUF6286"/>
    <property type="match status" value="1"/>
</dbReference>
<accession>A0ABP4DTA9</accession>
<dbReference type="InterPro" id="IPR046253">
    <property type="entry name" value="DUF6286"/>
</dbReference>
<sequence length="259" mass="27618">MSAPPTPPRPEESEPDRPAPYAAEPTAIAPEQLIGAGVALPERIGLEAELAHPEAEPGGGPEEWGPTVPYERPHRPRSARTAATALVVTCLLVLGGAALYDAISEGTGHAARQWRADLAQETATRHLDDPWVLGIAGGAVAVGLLLCWLAFAPGLRRWLPLLRPGAAIDRAGVAALLSARATGIEGVERCTVKARRHRAVATVTGSAEPIAVERELNEELAAVPLLGPYRLDLRIQPVRPARPDDRRHGHRRLAQEAPR</sequence>
<feature type="domain" description="DUF6286" evidence="3">
    <location>
        <begin position="141"/>
        <end position="234"/>
    </location>
</feature>
<dbReference type="RefSeq" id="WP_344621924.1">
    <property type="nucleotide sequence ID" value="NZ_BAAALD010000004.1"/>
</dbReference>
<proteinExistence type="predicted"/>
<feature type="region of interest" description="Disordered" evidence="1">
    <location>
        <begin position="1"/>
        <end position="34"/>
    </location>
</feature>
<keyword evidence="2" id="KW-0472">Membrane</keyword>
<name>A0ABP4DTA9_9ACTN</name>
<reference evidence="5" key="1">
    <citation type="journal article" date="2019" name="Int. J. Syst. Evol. Microbiol.">
        <title>The Global Catalogue of Microorganisms (GCM) 10K type strain sequencing project: providing services to taxonomists for standard genome sequencing and annotation.</title>
        <authorList>
            <consortium name="The Broad Institute Genomics Platform"/>
            <consortium name="The Broad Institute Genome Sequencing Center for Infectious Disease"/>
            <person name="Wu L."/>
            <person name="Ma J."/>
        </authorList>
    </citation>
    <scope>NUCLEOTIDE SEQUENCE [LARGE SCALE GENOMIC DNA]</scope>
    <source>
        <strain evidence="5">JCM 13002</strain>
    </source>
</reference>
<keyword evidence="2" id="KW-0812">Transmembrane</keyword>
<dbReference type="Proteomes" id="UP001499987">
    <property type="component" value="Unassembled WGS sequence"/>
</dbReference>
<feature type="transmembrane region" description="Helical" evidence="2">
    <location>
        <begin position="131"/>
        <end position="151"/>
    </location>
</feature>
<evidence type="ECO:0000313" key="5">
    <source>
        <dbReference type="Proteomes" id="UP001499987"/>
    </source>
</evidence>